<organism evidence="2 3">
    <name type="scientific">Streblomastix strix</name>
    <dbReference type="NCBI Taxonomy" id="222440"/>
    <lineage>
        <taxon>Eukaryota</taxon>
        <taxon>Metamonada</taxon>
        <taxon>Preaxostyla</taxon>
        <taxon>Oxymonadida</taxon>
        <taxon>Streblomastigidae</taxon>
        <taxon>Streblomastix</taxon>
    </lineage>
</organism>
<feature type="compositionally biased region" description="Basic and acidic residues" evidence="1">
    <location>
        <begin position="42"/>
        <end position="53"/>
    </location>
</feature>
<evidence type="ECO:0000256" key="1">
    <source>
        <dbReference type="SAM" id="MobiDB-lite"/>
    </source>
</evidence>
<name>A0A5J4X183_9EUKA</name>
<reference evidence="2 3" key="1">
    <citation type="submission" date="2019-03" db="EMBL/GenBank/DDBJ databases">
        <title>Single cell metagenomics reveals metabolic interactions within the superorganism composed of flagellate Streblomastix strix and complex community of Bacteroidetes bacteria on its surface.</title>
        <authorList>
            <person name="Treitli S.C."/>
            <person name="Kolisko M."/>
            <person name="Husnik F."/>
            <person name="Keeling P."/>
            <person name="Hampl V."/>
        </authorList>
    </citation>
    <scope>NUCLEOTIDE SEQUENCE [LARGE SCALE GENOMIC DNA]</scope>
    <source>
        <strain evidence="2">ST1C</strain>
    </source>
</reference>
<sequence>MQIDEDQDLKKLRDTPRLIVGLKALLDTTEDVDEDEMIEIQSTEKEGNQKEIDMAQNNKKQRYPEQLESRILRFEGINEQKEIKGNNGLIIQSGFNQPVLLLSRRDYIGTQSWANKQIINEMPFGLGRFGMAVIPPLIVFPRIKPHIWLPHSYFLLSQLGTNTGHLYHGVLCDTAQTFPQSLFFQLRTHILYTSEIRDHARRYSLAYSQRAYQMTGQNAGATYAQNLMILGQGSKQLDKRRIQLAEARFGHSLASIDQGTLLVPTKILFQFMKAVVAQKAVTNNITNSSTNTSQTVSANASAVPSATATPRITPVPQVTKLQSQQVTASQQSSSTAQTQLQSQQIQIQQIIPSPFNHPDDDWQLSHKRSQEIQMVLRSNHTELYRILDRLARAIYDIRLHPSHIIINSIDILLHSWEALLDSCDGIRSADGKYLEILPQHLVRSQNQQQSSTIKVACLAVLHSQSLALATHIFCNRKELSPQFIVFASGLISLFPLSQSDEKDKRSQNKQLAPTASLLSALRYLLTWRDILADLTPSTLSLSSSAPRLTRLSPQLHSAMISIPGLCSQLNPSSAPPRGRLISFLQEDEIRGEMASEFEKREIISSIHQAVSVRRRSSPFGFYVSLDTMIAHEENTAIKPLQIPTNKESQQISTHQIIPIQRTYIPLTVPLYTPLISFISVTNTLHTFAVYTSWFCPFTSPVYATQTQKHALHWLKQSRDVMKMPLLLPEYIKGPTSTPTKSHQTQILDQSQSLQKLPQITSILEATQILMQSETPDYSAQLYSPNLHQLISLIPSTNAIFLPSLSTHIAQPLSSSIAVSPQATQAGLHKSLNTASGTSRQRLQRRKYGIQQNYSHLYLDYGDNFGDKSTWATTARASFDKDFYKKDLFPITSEADFSVIEGDQNQNSTNILLNQEFRLGSPFSEIDQLETSRLSNSQDDMMRATGIAYATIPVSIPLAQDLILVRDLEEGITLFEVQQRWGDKIRVRSRIPLPNLLGMVQHLKYWKNYNFFHSYNVLNL</sequence>
<feature type="non-terminal residue" evidence="2">
    <location>
        <position position="1019"/>
    </location>
</feature>
<protein>
    <submittedName>
        <fullName evidence="2">Uncharacterized protein</fullName>
    </submittedName>
</protein>
<dbReference type="EMBL" id="SNRW01000554">
    <property type="protein sequence ID" value="KAA6400482.1"/>
    <property type="molecule type" value="Genomic_DNA"/>
</dbReference>
<accession>A0A5J4X183</accession>
<feature type="region of interest" description="Disordered" evidence="1">
    <location>
        <begin position="286"/>
        <end position="313"/>
    </location>
</feature>
<gene>
    <name evidence="2" type="ORF">EZS28_003987</name>
</gene>
<feature type="region of interest" description="Disordered" evidence="1">
    <location>
        <begin position="42"/>
        <end position="62"/>
    </location>
</feature>
<dbReference type="AlphaFoldDB" id="A0A5J4X183"/>
<feature type="compositionally biased region" description="Low complexity" evidence="1">
    <location>
        <begin position="286"/>
        <end position="303"/>
    </location>
</feature>
<evidence type="ECO:0000313" key="3">
    <source>
        <dbReference type="Proteomes" id="UP000324800"/>
    </source>
</evidence>
<proteinExistence type="predicted"/>
<dbReference type="OrthoDB" id="5570127at2759"/>
<dbReference type="Proteomes" id="UP000324800">
    <property type="component" value="Unassembled WGS sequence"/>
</dbReference>
<comment type="caution">
    <text evidence="2">The sequence shown here is derived from an EMBL/GenBank/DDBJ whole genome shotgun (WGS) entry which is preliminary data.</text>
</comment>
<evidence type="ECO:0000313" key="2">
    <source>
        <dbReference type="EMBL" id="KAA6400482.1"/>
    </source>
</evidence>